<dbReference type="RefSeq" id="WP_111568266.1">
    <property type="nucleotide sequence ID" value="NZ_PIPK01000001.1"/>
</dbReference>
<evidence type="ECO:0000313" key="12">
    <source>
        <dbReference type="EMBL" id="RUO28611.1"/>
    </source>
</evidence>
<comment type="function">
    <text evidence="8">Part of a membrane-bound complex that couples electron transfer with translocation of ions across the membrane.</text>
</comment>
<dbReference type="NCBIfam" id="NF003454">
    <property type="entry name" value="PRK05035.1"/>
    <property type="match status" value="1"/>
</dbReference>
<evidence type="ECO:0000256" key="3">
    <source>
        <dbReference type="ARBA" id="ARBA00022723"/>
    </source>
</evidence>
<dbReference type="AlphaFoldDB" id="A0A327X572"/>
<name>A0A327X572_9GAMM</name>
<feature type="binding site" evidence="8">
    <location>
        <position position="439"/>
    </location>
    <ligand>
        <name>[4Fe-4S] cluster</name>
        <dbReference type="ChEBI" id="CHEBI:49883"/>
        <label>2</label>
    </ligand>
</feature>
<feature type="binding site" evidence="8">
    <location>
        <position position="436"/>
    </location>
    <ligand>
        <name>[4Fe-4S] cluster</name>
        <dbReference type="ChEBI" id="CHEBI:49883"/>
        <label>2</label>
    </ligand>
</feature>
<feature type="binding site" evidence="8">
    <location>
        <position position="400"/>
    </location>
    <ligand>
        <name>[4Fe-4S] cluster</name>
        <dbReference type="ChEBI" id="CHEBI:49883"/>
        <label>1</label>
    </ligand>
</feature>
<feature type="compositionally biased region" description="Polar residues" evidence="9">
    <location>
        <begin position="630"/>
        <end position="641"/>
    </location>
</feature>
<feature type="compositionally biased region" description="Low complexity" evidence="9">
    <location>
        <begin position="611"/>
        <end position="629"/>
    </location>
</feature>
<keyword evidence="14" id="KW-1185">Reference proteome</keyword>
<dbReference type="EMBL" id="PIPK01000001">
    <property type="protein sequence ID" value="RUO28611.1"/>
    <property type="molecule type" value="Genomic_DNA"/>
</dbReference>
<feature type="region of interest" description="Disordered" evidence="9">
    <location>
        <begin position="491"/>
        <end position="537"/>
    </location>
</feature>
<dbReference type="OrthoDB" id="9767754at2"/>
<dbReference type="Pfam" id="PF10531">
    <property type="entry name" value="SLBB"/>
    <property type="match status" value="1"/>
</dbReference>
<feature type="compositionally biased region" description="Basic and acidic residues" evidence="9">
    <location>
        <begin position="491"/>
        <end position="514"/>
    </location>
</feature>
<organism evidence="11 13">
    <name type="scientific">Aliidiomarina maris</name>
    <dbReference type="NCBI Taxonomy" id="531312"/>
    <lineage>
        <taxon>Bacteria</taxon>
        <taxon>Pseudomonadati</taxon>
        <taxon>Pseudomonadota</taxon>
        <taxon>Gammaproteobacteria</taxon>
        <taxon>Alteromonadales</taxon>
        <taxon>Idiomarinaceae</taxon>
        <taxon>Aliidiomarina</taxon>
    </lineage>
</organism>
<dbReference type="Pfam" id="PF12838">
    <property type="entry name" value="Fer4_7"/>
    <property type="match status" value="1"/>
</dbReference>
<evidence type="ECO:0000313" key="14">
    <source>
        <dbReference type="Proteomes" id="UP000287865"/>
    </source>
</evidence>
<dbReference type="EMBL" id="QLMD01000001">
    <property type="protein sequence ID" value="RAK01799.1"/>
    <property type="molecule type" value="Genomic_DNA"/>
</dbReference>
<dbReference type="GO" id="GO:0022900">
    <property type="term" value="P:electron transport chain"/>
    <property type="evidence" value="ECO:0007669"/>
    <property type="project" value="UniProtKB-UniRule"/>
</dbReference>
<dbReference type="PANTHER" id="PTHR43034:SF2">
    <property type="entry name" value="ION-TRANSLOCATING OXIDOREDUCTASE COMPLEX SUBUNIT C"/>
    <property type="match status" value="1"/>
</dbReference>
<keyword evidence="3 8" id="KW-0479">Metal-binding</keyword>
<comment type="subunit">
    <text evidence="8">The complex is composed of six subunits: RnfA, RnfB, RnfC, RnfD, RnfE and RnfG.</text>
</comment>
<keyword evidence="8" id="KW-0997">Cell inner membrane</keyword>
<reference evidence="12 14" key="1">
    <citation type="journal article" date="2018" name="Front. Microbiol.">
        <title>Genome-Based Analysis Reveals the Taxonomy and Diversity of the Family Idiomarinaceae.</title>
        <authorList>
            <person name="Liu Y."/>
            <person name="Lai Q."/>
            <person name="Shao Z."/>
        </authorList>
    </citation>
    <scope>NUCLEOTIDE SEQUENCE [LARGE SCALE GENOMIC DNA]</scope>
    <source>
        <strain evidence="12 14">CF12-14</strain>
    </source>
</reference>
<dbReference type="NCBIfam" id="TIGR01945">
    <property type="entry name" value="rnfC"/>
    <property type="match status" value="1"/>
</dbReference>
<keyword evidence="2 8" id="KW-0004">4Fe-4S</keyword>
<evidence type="ECO:0000259" key="10">
    <source>
        <dbReference type="PROSITE" id="PS51379"/>
    </source>
</evidence>
<comment type="subcellular location">
    <subcellularLocation>
        <location evidence="8">Cell inner membrane</location>
        <topology evidence="8">Peripheral membrane protein</topology>
    </subcellularLocation>
</comment>
<dbReference type="InterPro" id="IPR017900">
    <property type="entry name" value="4Fe4S_Fe_S_CS"/>
</dbReference>
<dbReference type="InterPro" id="IPR037225">
    <property type="entry name" value="Nuo51_FMN-bd_sf"/>
</dbReference>
<keyword evidence="6 8" id="KW-0408">Iron</keyword>
<dbReference type="SUPFAM" id="SSF46548">
    <property type="entry name" value="alpha-helical ferredoxin"/>
    <property type="match status" value="1"/>
</dbReference>
<dbReference type="PROSITE" id="PS00198">
    <property type="entry name" value="4FE4S_FER_1"/>
    <property type="match status" value="1"/>
</dbReference>
<dbReference type="InterPro" id="IPR010208">
    <property type="entry name" value="Ion_transpt_RnfC/RsxC"/>
</dbReference>
<dbReference type="Proteomes" id="UP000287865">
    <property type="component" value="Unassembled WGS sequence"/>
</dbReference>
<dbReference type="GO" id="GO:0009055">
    <property type="term" value="F:electron transfer activity"/>
    <property type="evidence" value="ECO:0007669"/>
    <property type="project" value="InterPro"/>
</dbReference>
<evidence type="ECO:0000256" key="2">
    <source>
        <dbReference type="ARBA" id="ARBA00022485"/>
    </source>
</evidence>
<keyword evidence="8" id="KW-0472">Membrane</keyword>
<comment type="similarity">
    <text evidence="8">Belongs to the 4Fe4S bacterial-type ferredoxin family. RnfC subfamily.</text>
</comment>
<sequence length="662" mass="70820">MSHSASQTERAAITYFNADDLARNQAEIAAGKLWRFPGGIHPPQRKDLANQTPIARMPIPKRLWIPLKQHIGQPGQLIVQVGDSVLKGQALTAPGPNAGLAVHAPTSGRVSAIVEHPSAHPSALPVTTLILDTDGEDTWGQRHPIADYTQLDSAELIAHIAQCGIAGLGGAAFPTAQKLANSQPLDYLIINGVECEPYIVSDDRLMREHPAGIMRGIKILQHISGIEQVLVAIEDNKPEAIKAMRDACEGDASIQVRAVPTVYPSGGERQLIQVLTGRQVPANGLPKDIGVLMQNTGTAYAIYRAVMFGEPLHERVVTLTGEALERPGTVWAPLGCSVEDLLTFAGYRAYPKAKVIMGGPMMGFTLPRLDVPIVKGSNCILAPAKKELPTAGAEMACIRCGACADVCPASLLPQQLYWLARDHDYDGLRQYNLADCIECGACAFVCPSEIPLVHYYRQAKADMREQYIEKHKADIAKERFEARKARLEREKQERLEKHQRAAEARQKAVAEREAAAAAAADTVPDTANTNAGESKQDKIQAAIARAKAKKAGQAAPAAEASKQDKIQAAIARAKAKKAAQAAPNSEPAEAPQTSPAEAPAAELSKQDRVQAAIARAKAKKAAQAAALAASENQEAQPSNKPEASEDATLTPPSGEKTERGHD</sequence>
<feature type="compositionally biased region" description="Low complexity" evidence="9">
    <location>
        <begin position="553"/>
        <end position="582"/>
    </location>
</feature>
<feature type="domain" description="4Fe-4S ferredoxin-type" evidence="10">
    <location>
        <begin position="387"/>
        <end position="417"/>
    </location>
</feature>
<dbReference type="FunFam" id="3.30.70.20:FF:000044">
    <property type="entry name" value="Ion-translocating oxidoreductase complex subunit C"/>
    <property type="match status" value="1"/>
</dbReference>
<dbReference type="EC" id="7.-.-.-" evidence="8"/>
<evidence type="ECO:0000256" key="4">
    <source>
        <dbReference type="ARBA" id="ARBA00022737"/>
    </source>
</evidence>
<evidence type="ECO:0000256" key="1">
    <source>
        <dbReference type="ARBA" id="ARBA00022448"/>
    </source>
</evidence>
<dbReference type="GO" id="GO:0051539">
    <property type="term" value="F:4 iron, 4 sulfur cluster binding"/>
    <property type="evidence" value="ECO:0007669"/>
    <property type="project" value="UniProtKB-KW"/>
</dbReference>
<feature type="binding site" evidence="8">
    <location>
        <position position="442"/>
    </location>
    <ligand>
        <name>[4Fe-4S] cluster</name>
        <dbReference type="ChEBI" id="CHEBI:49883"/>
        <label>2</label>
    </ligand>
</feature>
<comment type="cofactor">
    <cofactor evidence="8">
        <name>[4Fe-4S] cluster</name>
        <dbReference type="ChEBI" id="CHEBI:49883"/>
    </cofactor>
    <text evidence="8">Binds 2 [4Fe-4S] clusters per subunit.</text>
</comment>
<feature type="binding site" evidence="8">
    <location>
        <position position="446"/>
    </location>
    <ligand>
        <name>[4Fe-4S] cluster</name>
        <dbReference type="ChEBI" id="CHEBI:49883"/>
        <label>1</label>
    </ligand>
</feature>
<dbReference type="InterPro" id="IPR017896">
    <property type="entry name" value="4Fe4S_Fe-S-bd"/>
</dbReference>
<feature type="binding site" evidence="8">
    <location>
        <position position="397"/>
    </location>
    <ligand>
        <name>[4Fe-4S] cluster</name>
        <dbReference type="ChEBI" id="CHEBI:49883"/>
        <label>1</label>
    </ligand>
</feature>
<keyword evidence="7 8" id="KW-0411">Iron-sulfur</keyword>
<evidence type="ECO:0000256" key="6">
    <source>
        <dbReference type="ARBA" id="ARBA00023004"/>
    </source>
</evidence>
<dbReference type="Gene3D" id="3.40.50.11540">
    <property type="entry name" value="NADH-ubiquinone oxidoreductase 51kDa subunit"/>
    <property type="match status" value="1"/>
</dbReference>
<reference evidence="11 13" key="2">
    <citation type="submission" date="2018-06" db="EMBL/GenBank/DDBJ databases">
        <title>Genomic Encyclopedia of Type Strains, Phase III (KMG-III): the genomes of soil and plant-associated and newly described type strains.</title>
        <authorList>
            <person name="Whitman W."/>
        </authorList>
    </citation>
    <scope>NUCLEOTIDE SEQUENCE [LARGE SCALE GENOMIC DNA]</scope>
    <source>
        <strain evidence="11 13">CGMCC 1.15366</strain>
    </source>
</reference>
<feature type="binding site" evidence="8">
    <location>
        <position position="403"/>
    </location>
    <ligand>
        <name>[4Fe-4S] cluster</name>
        <dbReference type="ChEBI" id="CHEBI:49883"/>
        <label>1</label>
    </ligand>
</feature>
<evidence type="ECO:0000313" key="13">
    <source>
        <dbReference type="Proteomes" id="UP000249203"/>
    </source>
</evidence>
<dbReference type="InterPro" id="IPR011538">
    <property type="entry name" value="Nuo51_FMN-bd"/>
</dbReference>
<evidence type="ECO:0000313" key="11">
    <source>
        <dbReference type="EMBL" id="RAK01799.1"/>
    </source>
</evidence>
<evidence type="ECO:0000256" key="5">
    <source>
        <dbReference type="ARBA" id="ARBA00022982"/>
    </source>
</evidence>
<feature type="region of interest" description="Disordered" evidence="9">
    <location>
        <begin position="553"/>
        <end position="662"/>
    </location>
</feature>
<dbReference type="PROSITE" id="PS51379">
    <property type="entry name" value="4FE4S_FER_2"/>
    <property type="match status" value="2"/>
</dbReference>
<dbReference type="Gene3D" id="3.30.70.20">
    <property type="match status" value="1"/>
</dbReference>
<dbReference type="Proteomes" id="UP000249203">
    <property type="component" value="Unassembled WGS sequence"/>
</dbReference>
<keyword evidence="5 8" id="KW-0249">Electron transport</keyword>
<evidence type="ECO:0000256" key="7">
    <source>
        <dbReference type="ARBA" id="ARBA00023014"/>
    </source>
</evidence>
<dbReference type="Pfam" id="PF13375">
    <property type="entry name" value="RnfC_N"/>
    <property type="match status" value="1"/>
</dbReference>
<dbReference type="PANTHER" id="PTHR43034">
    <property type="entry name" value="ION-TRANSLOCATING OXIDOREDUCTASE COMPLEX SUBUNIT C"/>
    <property type="match status" value="1"/>
</dbReference>
<keyword evidence="4 8" id="KW-0677">Repeat</keyword>
<dbReference type="HAMAP" id="MF_00461">
    <property type="entry name" value="RsxC_RnfC"/>
    <property type="match status" value="1"/>
</dbReference>
<dbReference type="GO" id="GO:0046872">
    <property type="term" value="F:metal ion binding"/>
    <property type="evidence" value="ECO:0007669"/>
    <property type="project" value="UniProtKB-KW"/>
</dbReference>
<protein>
    <recommendedName>
        <fullName evidence="8">Ion-translocating oxidoreductase complex subunit C</fullName>
        <ecNumber evidence="8">7.-.-.-</ecNumber>
    </recommendedName>
    <alternativeName>
        <fullName evidence="8">Rnf electron transport complex subunit C</fullName>
    </alternativeName>
</protein>
<dbReference type="SUPFAM" id="SSF142019">
    <property type="entry name" value="Nqo1 FMN-binding domain-like"/>
    <property type="match status" value="1"/>
</dbReference>
<dbReference type="Pfam" id="PF01512">
    <property type="entry name" value="Complex1_51K"/>
    <property type="match status" value="1"/>
</dbReference>
<gene>
    <name evidence="8" type="primary">rnfC</name>
    <name evidence="11" type="ORF">B0I24_101438</name>
    <name evidence="12" type="ORF">CWE07_02120</name>
</gene>
<accession>A0A327X572</accession>
<evidence type="ECO:0000256" key="9">
    <source>
        <dbReference type="SAM" id="MobiDB-lite"/>
    </source>
</evidence>
<comment type="caution">
    <text evidence="11">The sequence shown here is derived from an EMBL/GenBank/DDBJ whole genome shotgun (WGS) entry which is preliminary data.</text>
</comment>
<keyword evidence="8" id="KW-1003">Cell membrane</keyword>
<dbReference type="InterPro" id="IPR026902">
    <property type="entry name" value="RnfC_N"/>
</dbReference>
<dbReference type="InterPro" id="IPR019554">
    <property type="entry name" value="Soluble_ligand-bd"/>
</dbReference>
<keyword evidence="1 8" id="KW-0813">Transport</keyword>
<evidence type="ECO:0000256" key="8">
    <source>
        <dbReference type="HAMAP-Rule" id="MF_00461"/>
    </source>
</evidence>
<feature type="binding site" evidence="8">
    <location>
        <position position="407"/>
    </location>
    <ligand>
        <name>[4Fe-4S] cluster</name>
        <dbReference type="ChEBI" id="CHEBI:49883"/>
        <label>2</label>
    </ligand>
</feature>
<feature type="domain" description="4Fe-4S ferredoxin-type" evidence="10">
    <location>
        <begin position="427"/>
        <end position="456"/>
    </location>
</feature>
<dbReference type="GO" id="GO:0005886">
    <property type="term" value="C:plasma membrane"/>
    <property type="evidence" value="ECO:0007669"/>
    <property type="project" value="UniProtKB-SubCell"/>
</dbReference>
<keyword evidence="8" id="KW-1278">Translocase</keyword>
<proteinExistence type="inferred from homology"/>